<organism evidence="2">
    <name type="scientific">Caldiarchaeum subterraneum</name>
    <dbReference type="NCBI Taxonomy" id="311458"/>
    <lineage>
        <taxon>Archaea</taxon>
        <taxon>Nitrososphaerota</taxon>
        <taxon>Candidatus Caldarchaeales</taxon>
        <taxon>Candidatus Caldarchaeaceae</taxon>
        <taxon>Candidatus Caldarchaeum</taxon>
    </lineage>
</organism>
<evidence type="ECO:0000313" key="2">
    <source>
        <dbReference type="EMBL" id="HGN89845.1"/>
    </source>
</evidence>
<reference evidence="2" key="1">
    <citation type="journal article" date="2020" name="mSystems">
        <title>Genome- and Community-Level Interaction Insights into Carbon Utilization and Element Cycling Functions of Hydrothermarchaeota in Hydrothermal Sediment.</title>
        <authorList>
            <person name="Zhou Z."/>
            <person name="Liu Y."/>
            <person name="Xu W."/>
            <person name="Pan J."/>
            <person name="Luo Z.H."/>
            <person name="Li M."/>
        </authorList>
    </citation>
    <scope>NUCLEOTIDE SEQUENCE [LARGE SCALE GENOMIC DNA]</scope>
    <source>
        <strain evidence="2">SpSt-613</strain>
    </source>
</reference>
<keyword evidence="1" id="KW-1133">Transmembrane helix</keyword>
<sequence>MAQKTVLISGLMNRGDEELVLKKLLPQVLGAIVAATLFTGIFIAETSVKTEPRALAATPEIKAQRAETVDGQLLVYIGLGSIAAAFTVFAIVSFAVRRRLS</sequence>
<comment type="caution">
    <text evidence="2">The sequence shown here is derived from an EMBL/GenBank/DDBJ whole genome shotgun (WGS) entry which is preliminary data.</text>
</comment>
<keyword evidence="1" id="KW-0472">Membrane</keyword>
<dbReference type="AlphaFoldDB" id="A0A7C4DZJ8"/>
<name>A0A7C4DZJ8_CALS0</name>
<gene>
    <name evidence="2" type="ORF">ENT82_01785</name>
</gene>
<accession>A0A7C4DZJ8</accession>
<protein>
    <submittedName>
        <fullName evidence="2">Uncharacterized protein</fullName>
    </submittedName>
</protein>
<feature type="transmembrane region" description="Helical" evidence="1">
    <location>
        <begin position="73"/>
        <end position="96"/>
    </location>
</feature>
<feature type="transmembrane region" description="Helical" evidence="1">
    <location>
        <begin position="24"/>
        <end position="44"/>
    </location>
</feature>
<keyword evidence="1" id="KW-0812">Transmembrane</keyword>
<dbReference type="EMBL" id="DTAD01000020">
    <property type="protein sequence ID" value="HGN89845.1"/>
    <property type="molecule type" value="Genomic_DNA"/>
</dbReference>
<proteinExistence type="predicted"/>
<evidence type="ECO:0000256" key="1">
    <source>
        <dbReference type="SAM" id="Phobius"/>
    </source>
</evidence>